<dbReference type="Proteomes" id="UP001630127">
    <property type="component" value="Unassembled WGS sequence"/>
</dbReference>
<feature type="region of interest" description="Disordered" evidence="1">
    <location>
        <begin position="1"/>
        <end position="39"/>
    </location>
</feature>
<evidence type="ECO:0000313" key="3">
    <source>
        <dbReference type="Proteomes" id="UP001630127"/>
    </source>
</evidence>
<sequence>MRDDDFGSKSKTATISDERSNQGHSQREGISAKNLEPRFINHGGLIEQESGKISKDKSSLVDGNTNKHQDLGGIKEFPNRCADLTGISRTKREFINQLLAQHESSHTKEGLGQLAIIDKDRAKKDMNEQLLTIGYKVNIEKTSEVAGMSIARTFSSLTWSSKRQNIREVEWRLSMIKSLQQ</sequence>
<organism evidence="2 3">
    <name type="scientific">Cinchona calisaya</name>
    <dbReference type="NCBI Taxonomy" id="153742"/>
    <lineage>
        <taxon>Eukaryota</taxon>
        <taxon>Viridiplantae</taxon>
        <taxon>Streptophyta</taxon>
        <taxon>Embryophyta</taxon>
        <taxon>Tracheophyta</taxon>
        <taxon>Spermatophyta</taxon>
        <taxon>Magnoliopsida</taxon>
        <taxon>eudicotyledons</taxon>
        <taxon>Gunneridae</taxon>
        <taxon>Pentapetalae</taxon>
        <taxon>asterids</taxon>
        <taxon>lamiids</taxon>
        <taxon>Gentianales</taxon>
        <taxon>Rubiaceae</taxon>
        <taxon>Cinchonoideae</taxon>
        <taxon>Cinchoneae</taxon>
        <taxon>Cinchona</taxon>
    </lineage>
</organism>
<accession>A0ABD3AUS3</accession>
<keyword evidence="3" id="KW-1185">Reference proteome</keyword>
<comment type="caution">
    <text evidence="2">The sequence shown here is derived from an EMBL/GenBank/DDBJ whole genome shotgun (WGS) entry which is preliminary data.</text>
</comment>
<evidence type="ECO:0000256" key="1">
    <source>
        <dbReference type="SAM" id="MobiDB-lite"/>
    </source>
</evidence>
<dbReference type="AlphaFoldDB" id="A0ABD3AUS3"/>
<feature type="compositionally biased region" description="Basic and acidic residues" evidence="1">
    <location>
        <begin position="16"/>
        <end position="27"/>
    </location>
</feature>
<evidence type="ECO:0000313" key="2">
    <source>
        <dbReference type="EMBL" id="KAL3534959.1"/>
    </source>
</evidence>
<gene>
    <name evidence="2" type="ORF">ACH5RR_003420</name>
</gene>
<feature type="region of interest" description="Disordered" evidence="1">
    <location>
        <begin position="48"/>
        <end position="67"/>
    </location>
</feature>
<name>A0ABD3AUS3_9GENT</name>
<reference evidence="2 3" key="1">
    <citation type="submission" date="2024-11" db="EMBL/GenBank/DDBJ databases">
        <title>A near-complete genome assembly of Cinchona calisaya.</title>
        <authorList>
            <person name="Lian D.C."/>
            <person name="Zhao X.W."/>
            <person name="Wei L."/>
        </authorList>
    </citation>
    <scope>NUCLEOTIDE SEQUENCE [LARGE SCALE GENOMIC DNA]</scope>
    <source>
        <tissue evidence="2">Nenye</tissue>
    </source>
</reference>
<proteinExistence type="predicted"/>
<protein>
    <submittedName>
        <fullName evidence="2">Uncharacterized protein</fullName>
    </submittedName>
</protein>
<feature type="compositionally biased region" description="Basic and acidic residues" evidence="1">
    <location>
        <begin position="49"/>
        <end position="67"/>
    </location>
</feature>
<dbReference type="EMBL" id="JBJUIK010000002">
    <property type="protein sequence ID" value="KAL3534959.1"/>
    <property type="molecule type" value="Genomic_DNA"/>
</dbReference>